<sequence>MPGSAAHKIKNACTKVVKVLFLYWLVFVKKQKVQNMVHSLGMTRKKNCMQIGYPPGGGNYISPCASSNFSSHRRVPFNCLYRDCSKAKAHNPFGGLISGHPVKKLKKIMRGKDPKSVSRNFYIYNFQCREQSVGKICPLWTKTKWKSASCMNRLGKIHMVGENDEEMFNRINNNVMRRSLGEEGRMYDSVYGSMYGSNDNVFGEKYERNGLLEIVNNQTEVPIDLAHFEKEVRKLIHIMRFEDFQLNISFVSLKEMNEVNSTHRGKNEPTDVISLLHYVENGEGASPNCESAGADIPGGSCLRSGDIYLCPAYINKECVVARVKYEKGLLGDGSSGSASTLDNHDEKESAQEELTPRGVNKLFRTLFCVQQRLPLYVLHGLIHLTNKDHVNNVKEYNEFMHIEEDMLGKYLKFHGYTNTFYAHYVIGLGTDILNVNRIYKILAKKSGASFLRKVLSSLELRELAQGRLGNDQLGSGDKERDDGDNEGDRGWDGRKHSEQNLTHTLTTNCALKLAIHVSKKFAAKEAILKSMGRGLSSISKYGISMNDIEVRKDKYGKPLVFLYDQARKIANEMGIVNIFLSLSDERITCPNHNVKKDEATTCNFCTYLIHAQALAVGSNV</sequence>
<keyword evidence="3" id="KW-0540">Nuclease</keyword>
<evidence type="ECO:0000313" key="9">
    <source>
        <dbReference type="EMBL" id="KJP85880.1"/>
    </source>
</evidence>
<dbReference type="OMA" id="HADCQAD"/>
<comment type="cofactor">
    <cofactor evidence="1">
        <name>Zn(2+)</name>
        <dbReference type="ChEBI" id="CHEBI:29105"/>
    </cofactor>
</comment>
<dbReference type="GO" id="GO:0000287">
    <property type="term" value="F:magnesium ion binding"/>
    <property type="evidence" value="ECO:0007669"/>
    <property type="project" value="InterPro"/>
</dbReference>
<comment type="similarity">
    <text evidence="2">Belongs to the endoribonuclease YbeY family.</text>
</comment>
<dbReference type="HAMAP" id="MF_00009">
    <property type="entry name" value="Endoribonucl_YbeY"/>
    <property type="match status" value="1"/>
</dbReference>
<evidence type="ECO:0000256" key="5">
    <source>
        <dbReference type="ARBA" id="ARBA00022759"/>
    </source>
</evidence>
<evidence type="ECO:0000256" key="6">
    <source>
        <dbReference type="ARBA" id="ARBA00022801"/>
    </source>
</evidence>
<organism evidence="9 10">
    <name type="scientific">Plasmodium fragile</name>
    <dbReference type="NCBI Taxonomy" id="5857"/>
    <lineage>
        <taxon>Eukaryota</taxon>
        <taxon>Sar</taxon>
        <taxon>Alveolata</taxon>
        <taxon>Apicomplexa</taxon>
        <taxon>Aconoidasida</taxon>
        <taxon>Haemosporida</taxon>
        <taxon>Plasmodiidae</taxon>
        <taxon>Plasmodium</taxon>
        <taxon>Plasmodium (Plasmodium)</taxon>
    </lineage>
</organism>
<evidence type="ECO:0000256" key="7">
    <source>
        <dbReference type="ARBA" id="ARBA00022833"/>
    </source>
</evidence>
<evidence type="ECO:0000256" key="3">
    <source>
        <dbReference type="ARBA" id="ARBA00022722"/>
    </source>
</evidence>
<reference evidence="9 10" key="1">
    <citation type="submission" date="2014-03" db="EMBL/GenBank/DDBJ databases">
        <title>The Genome Sequence of Plasmodium fragile nilgiri.</title>
        <authorList>
            <consortium name="The Broad Institute Genomics Platform"/>
            <consortium name="The Broad Institute Genome Sequencing Center for Infectious Disease"/>
            <person name="Neafsey D."/>
            <person name="Duraisingh M."/>
            <person name="Young S.K."/>
            <person name="Zeng Q."/>
            <person name="Gargeya S."/>
            <person name="Abouelleil A."/>
            <person name="Alvarado L."/>
            <person name="Chapman S.B."/>
            <person name="Gainer-Dewar J."/>
            <person name="Goldberg J."/>
            <person name="Griggs A."/>
            <person name="Gujja S."/>
            <person name="Hansen M."/>
            <person name="Howarth C."/>
            <person name="Imamovic A."/>
            <person name="Larimer J."/>
            <person name="Pearson M."/>
            <person name="Poon T.W."/>
            <person name="Priest M."/>
            <person name="Roberts A."/>
            <person name="Saif S."/>
            <person name="Shea T."/>
            <person name="Sykes S."/>
            <person name="Wortman J."/>
            <person name="Nusbaum C."/>
            <person name="Birren B."/>
        </authorList>
    </citation>
    <scope>NUCLEOTIDE SEQUENCE [LARGE SCALE GENOMIC DNA]</scope>
    <source>
        <strain evidence="10">nilgiri</strain>
    </source>
</reference>
<dbReference type="Pfam" id="PF02130">
    <property type="entry name" value="YbeY"/>
    <property type="match status" value="1"/>
</dbReference>
<protein>
    <submittedName>
        <fullName evidence="9">Holo-[acyl-carrier-protein] synthase</fullName>
    </submittedName>
</protein>
<dbReference type="OrthoDB" id="15433at2759"/>
<dbReference type="GO" id="GO:0006364">
    <property type="term" value="P:rRNA processing"/>
    <property type="evidence" value="ECO:0007669"/>
    <property type="project" value="InterPro"/>
</dbReference>
<proteinExistence type="inferred from homology"/>
<feature type="region of interest" description="Disordered" evidence="8">
    <location>
        <begin position="469"/>
        <end position="497"/>
    </location>
</feature>
<feature type="compositionally biased region" description="Basic and acidic residues" evidence="8">
    <location>
        <begin position="476"/>
        <end position="497"/>
    </location>
</feature>
<dbReference type="VEuPathDB" id="PlasmoDB:AK88_04467"/>
<dbReference type="AlphaFoldDB" id="A0A0D9QFQ1"/>
<evidence type="ECO:0000313" key="10">
    <source>
        <dbReference type="Proteomes" id="UP000054561"/>
    </source>
</evidence>
<dbReference type="SUPFAM" id="SSF56214">
    <property type="entry name" value="4'-phosphopantetheinyl transferase"/>
    <property type="match status" value="1"/>
</dbReference>
<name>A0A0D9QFQ1_PLAFR</name>
<keyword evidence="10" id="KW-1185">Reference proteome</keyword>
<evidence type="ECO:0000256" key="2">
    <source>
        <dbReference type="ARBA" id="ARBA00010875"/>
    </source>
</evidence>
<dbReference type="GO" id="GO:0004222">
    <property type="term" value="F:metalloendopeptidase activity"/>
    <property type="evidence" value="ECO:0007669"/>
    <property type="project" value="InterPro"/>
</dbReference>
<feature type="region of interest" description="Disordered" evidence="8">
    <location>
        <begin position="331"/>
        <end position="353"/>
    </location>
</feature>
<evidence type="ECO:0000256" key="1">
    <source>
        <dbReference type="ARBA" id="ARBA00001947"/>
    </source>
</evidence>
<dbReference type="InterPro" id="IPR037143">
    <property type="entry name" value="4-PPantetheinyl_Trfase_dom_sf"/>
</dbReference>
<keyword evidence="4" id="KW-0479">Metal-binding</keyword>
<dbReference type="Gene3D" id="3.90.470.20">
    <property type="entry name" value="4'-phosphopantetheinyl transferase domain"/>
    <property type="match status" value="1"/>
</dbReference>
<dbReference type="Gene3D" id="3.40.390.30">
    <property type="entry name" value="Metalloproteases ('zincins'), catalytic domain"/>
    <property type="match status" value="1"/>
</dbReference>
<gene>
    <name evidence="9" type="ORF">AK88_04467</name>
</gene>
<dbReference type="GO" id="GO:0004519">
    <property type="term" value="F:endonuclease activity"/>
    <property type="evidence" value="ECO:0007669"/>
    <property type="project" value="UniProtKB-KW"/>
</dbReference>
<keyword evidence="7" id="KW-0862">Zinc</keyword>
<dbReference type="GO" id="GO:0008897">
    <property type="term" value="F:holo-[acyl-carrier-protein] synthase activity"/>
    <property type="evidence" value="ECO:0007669"/>
    <property type="project" value="InterPro"/>
</dbReference>
<keyword evidence="5" id="KW-0255">Endonuclease</keyword>
<dbReference type="RefSeq" id="XP_012337500.1">
    <property type="nucleotide sequence ID" value="XM_012482077.1"/>
</dbReference>
<evidence type="ECO:0000256" key="8">
    <source>
        <dbReference type="SAM" id="MobiDB-lite"/>
    </source>
</evidence>
<keyword evidence="6" id="KW-0378">Hydrolase</keyword>
<dbReference type="InterPro" id="IPR023091">
    <property type="entry name" value="MetalPrtase_cat_dom_sf_prd"/>
</dbReference>
<dbReference type="EMBL" id="KQ001708">
    <property type="protein sequence ID" value="KJP85880.1"/>
    <property type="molecule type" value="Genomic_DNA"/>
</dbReference>
<evidence type="ECO:0000256" key="4">
    <source>
        <dbReference type="ARBA" id="ARBA00022723"/>
    </source>
</evidence>
<dbReference type="InterPro" id="IPR002036">
    <property type="entry name" value="YbeY"/>
</dbReference>
<dbReference type="SUPFAM" id="SSF55486">
    <property type="entry name" value="Metalloproteases ('zincins'), catalytic domain"/>
    <property type="match status" value="1"/>
</dbReference>
<dbReference type="Proteomes" id="UP000054561">
    <property type="component" value="Unassembled WGS sequence"/>
</dbReference>
<accession>A0A0D9QFQ1</accession>
<dbReference type="GeneID" id="24269781"/>